<accession>A0A914PHM4</accession>
<sequence>MEDDEAIKKMEAEAEKKFEALRKEKVGEEALARTAESDRKLQKMREKIRQTEKRLHQLQKQKNIKPESDLTREDLSAAELMAVLKKQPKKFKK</sequence>
<keyword evidence="2" id="KW-1185">Reference proteome</keyword>
<name>A0A914PHM4_9BILA</name>
<dbReference type="Proteomes" id="UP000887578">
    <property type="component" value="Unplaced"/>
</dbReference>
<proteinExistence type="predicted"/>
<evidence type="ECO:0000313" key="2">
    <source>
        <dbReference type="Proteomes" id="UP000887578"/>
    </source>
</evidence>
<dbReference type="WBParaSite" id="PDA_v2.g17330.t1">
    <property type="protein sequence ID" value="PDA_v2.g17330.t1"/>
    <property type="gene ID" value="PDA_v2.g17330"/>
</dbReference>
<reference evidence="3" key="1">
    <citation type="submission" date="2022-11" db="UniProtKB">
        <authorList>
            <consortium name="WormBaseParasite"/>
        </authorList>
    </citation>
    <scope>IDENTIFICATION</scope>
</reference>
<keyword evidence="1" id="KW-0175">Coiled coil</keyword>
<evidence type="ECO:0000256" key="1">
    <source>
        <dbReference type="SAM" id="Coils"/>
    </source>
</evidence>
<evidence type="ECO:0000313" key="3">
    <source>
        <dbReference type="WBParaSite" id="PDA_v2.g17330.t1"/>
    </source>
</evidence>
<organism evidence="2 3">
    <name type="scientific">Panagrolaimus davidi</name>
    <dbReference type="NCBI Taxonomy" id="227884"/>
    <lineage>
        <taxon>Eukaryota</taxon>
        <taxon>Metazoa</taxon>
        <taxon>Ecdysozoa</taxon>
        <taxon>Nematoda</taxon>
        <taxon>Chromadorea</taxon>
        <taxon>Rhabditida</taxon>
        <taxon>Tylenchina</taxon>
        <taxon>Panagrolaimomorpha</taxon>
        <taxon>Panagrolaimoidea</taxon>
        <taxon>Panagrolaimidae</taxon>
        <taxon>Panagrolaimus</taxon>
    </lineage>
</organism>
<feature type="coiled-coil region" evidence="1">
    <location>
        <begin position="34"/>
        <end position="61"/>
    </location>
</feature>
<protein>
    <submittedName>
        <fullName evidence="3">Uncharacterized protein</fullName>
    </submittedName>
</protein>
<dbReference type="AlphaFoldDB" id="A0A914PHM4"/>